<dbReference type="GO" id="GO:0033588">
    <property type="term" value="C:elongator holoenzyme complex"/>
    <property type="evidence" value="ECO:0007669"/>
    <property type="project" value="InterPro"/>
</dbReference>
<feature type="repeat" description="WD" evidence="11">
    <location>
        <begin position="661"/>
        <end position="693"/>
    </location>
</feature>
<dbReference type="GO" id="GO:0005634">
    <property type="term" value="C:nucleus"/>
    <property type="evidence" value="ECO:0007669"/>
    <property type="project" value="UniProtKB-SubCell"/>
</dbReference>
<dbReference type="SUPFAM" id="SSF50978">
    <property type="entry name" value="WD40 repeat-like"/>
    <property type="match status" value="2"/>
</dbReference>
<dbReference type="PROSITE" id="PS50294">
    <property type="entry name" value="WD_REPEATS_REGION"/>
    <property type="match status" value="3"/>
</dbReference>
<sequence>MAVEVSFTSLGCNRVVNALDWGPDGCIAYGGHNLVAIYDPKAAQIVCTLIGHKGRVNSVRWLLTDSREHGSVLLTGAADNTIIVWLWHNTRPDTYSIAAQLEGHSGPVTSLAALRLSDGSTLLASTAAEENVLIWESPPGISSAAKPDDDAASSPSQPLSCSSTGASHSKEAGSKSQPASGPHQSRPSGRWSNWRLTQTIPWGVQLQHSAALTQLPGRPNWVLLALGSVDNSIWLLLRPPNGTFARVCRLKGHADWIRSLAFTHTADGRLLLASASQDKTLRIWSIQASASAANAAAPAGSTDLTKMIARYAPQPSFSAGGQTMTATMDALLIGHEDWVFSAAWQPAQDAAPAMPCLLSASMDRTMMIWRPEASSGLWMSEESVGDAGASSLGYFGGCFSPNGSAIVAHGFTGARHLWRRAGEGGRGWAPQHALGGHYGAVVDMGWDAEGRCLHTVSEDQTARIFSTCDSHWCEIARPQIHGHDFACLAVLPKASPPCYASGSEEKVIRVLEAPQAYEDTIALGRSDEVHASSSSAHHQLRALGASVAALGLSNKAVYEDDINNGLSAEPAGSMATYTEGPDLAPNPMPSAVAGPPLEEHLAQNTLWPEVFKLYGHANHIFSMAADPQGAYLASACKAQAAQFAAVWLWNVGSWTPAGQPLEAHSLTVTQMAFSSTGQHLLTVSRDRTLAVWERLEAGGQPFKLVGRVMKAHARVIWACSWAPSDRMFATGARDSTVKVWQLGQPGQGLPTQPAVKLPALLHPVTAVAFAPAECSSRSAAEGSGRDLLAVGLESGDLQLWGLRNNVIASGSAQIEAELLWAAPNHMAHCAAIRRLCWTSSEVAGPSKNNKSVAKHHLASCGEDHLVRVYTVHLHLLADELQEGKEMDV</sequence>
<evidence type="ECO:0000256" key="7">
    <source>
        <dbReference type="ARBA" id="ARBA00022574"/>
    </source>
</evidence>
<evidence type="ECO:0000256" key="1">
    <source>
        <dbReference type="ARBA" id="ARBA00004123"/>
    </source>
</evidence>
<dbReference type="Gene3D" id="2.130.10.10">
    <property type="entry name" value="YVTN repeat-like/Quinoprotein amine dehydrogenase"/>
    <property type="match status" value="5"/>
</dbReference>
<feature type="repeat" description="WD" evidence="11">
    <location>
        <begin position="49"/>
        <end position="85"/>
    </location>
</feature>
<comment type="caution">
    <text evidence="13">The sequence shown here is derived from an EMBL/GenBank/DDBJ whole genome shotgun (WGS) entry which is preliminary data.</text>
</comment>
<evidence type="ECO:0000256" key="8">
    <source>
        <dbReference type="ARBA" id="ARBA00022694"/>
    </source>
</evidence>
<dbReference type="GO" id="GO:0005737">
    <property type="term" value="C:cytoplasm"/>
    <property type="evidence" value="ECO:0007669"/>
    <property type="project" value="UniProtKB-SubCell"/>
</dbReference>
<evidence type="ECO:0000256" key="11">
    <source>
        <dbReference type="PROSITE-ProRule" id="PRU00221"/>
    </source>
</evidence>
<evidence type="ECO:0000313" key="14">
    <source>
        <dbReference type="Proteomes" id="UP001314263"/>
    </source>
</evidence>
<keyword evidence="8" id="KW-0819">tRNA processing</keyword>
<keyword evidence="14" id="KW-1185">Reference proteome</keyword>
<feature type="region of interest" description="Disordered" evidence="12">
    <location>
        <begin position="139"/>
        <end position="191"/>
    </location>
</feature>
<dbReference type="EMBL" id="CAUYUE010000001">
    <property type="protein sequence ID" value="CAK0735060.1"/>
    <property type="molecule type" value="Genomic_DNA"/>
</dbReference>
<dbReference type="Pfam" id="PF00400">
    <property type="entry name" value="WD40"/>
    <property type="match status" value="7"/>
</dbReference>
<keyword evidence="6" id="KW-0963">Cytoplasm</keyword>
<dbReference type="InterPro" id="IPR020472">
    <property type="entry name" value="WD40_PAC1"/>
</dbReference>
<dbReference type="InterPro" id="IPR001680">
    <property type="entry name" value="WD40_rpt"/>
</dbReference>
<dbReference type="InterPro" id="IPR036322">
    <property type="entry name" value="WD40_repeat_dom_sf"/>
</dbReference>
<evidence type="ECO:0000256" key="6">
    <source>
        <dbReference type="ARBA" id="ARBA00022490"/>
    </source>
</evidence>
<feature type="compositionally biased region" description="Polar residues" evidence="12">
    <location>
        <begin position="174"/>
        <end position="191"/>
    </location>
</feature>
<dbReference type="SUPFAM" id="SSF50998">
    <property type="entry name" value="Quinoprotein alcohol dehydrogenase-like"/>
    <property type="match status" value="1"/>
</dbReference>
<dbReference type="PROSITE" id="PS50082">
    <property type="entry name" value="WD_REPEATS_2"/>
    <property type="match status" value="4"/>
</dbReference>
<dbReference type="SMART" id="SM00320">
    <property type="entry name" value="WD40"/>
    <property type="match status" value="12"/>
</dbReference>
<evidence type="ECO:0000313" key="13">
    <source>
        <dbReference type="EMBL" id="CAK0735060.1"/>
    </source>
</evidence>
<keyword evidence="7 11" id="KW-0853">WD repeat</keyword>
<gene>
    <name evidence="13" type="ORF">CVIRNUC_000522</name>
</gene>
<evidence type="ECO:0000256" key="5">
    <source>
        <dbReference type="ARBA" id="ARBA00020267"/>
    </source>
</evidence>
<proteinExistence type="inferred from homology"/>
<dbReference type="AlphaFoldDB" id="A0AAV1HSY3"/>
<dbReference type="PANTHER" id="PTHR44111:SF1">
    <property type="entry name" value="ELONGATOR COMPLEX PROTEIN 2"/>
    <property type="match status" value="1"/>
</dbReference>
<organism evidence="13 14">
    <name type="scientific">Coccomyxa viridis</name>
    <dbReference type="NCBI Taxonomy" id="1274662"/>
    <lineage>
        <taxon>Eukaryota</taxon>
        <taxon>Viridiplantae</taxon>
        <taxon>Chlorophyta</taxon>
        <taxon>core chlorophytes</taxon>
        <taxon>Trebouxiophyceae</taxon>
        <taxon>Trebouxiophyceae incertae sedis</taxon>
        <taxon>Coccomyxaceae</taxon>
        <taxon>Coccomyxa</taxon>
    </lineage>
</organism>
<evidence type="ECO:0000256" key="2">
    <source>
        <dbReference type="ARBA" id="ARBA00004496"/>
    </source>
</evidence>
<evidence type="ECO:0000256" key="4">
    <source>
        <dbReference type="ARBA" id="ARBA00005881"/>
    </source>
</evidence>
<dbReference type="InterPro" id="IPR011047">
    <property type="entry name" value="Quinoprotein_ADH-like_sf"/>
</dbReference>
<comment type="subcellular location">
    <subcellularLocation>
        <location evidence="2">Cytoplasm</location>
    </subcellularLocation>
    <subcellularLocation>
        <location evidence="1">Nucleus</location>
    </subcellularLocation>
</comment>
<accession>A0AAV1HSY3</accession>
<dbReference type="InterPro" id="IPR037289">
    <property type="entry name" value="Elp2"/>
</dbReference>
<reference evidence="13 14" key="1">
    <citation type="submission" date="2023-10" db="EMBL/GenBank/DDBJ databases">
        <authorList>
            <person name="Maclean D."/>
            <person name="Macfadyen A."/>
        </authorList>
    </citation>
    <scope>NUCLEOTIDE SEQUENCE [LARGE SCALE GENOMIC DNA]</scope>
</reference>
<dbReference type="InterPro" id="IPR015943">
    <property type="entry name" value="WD40/YVTN_repeat-like_dom_sf"/>
</dbReference>
<evidence type="ECO:0000256" key="3">
    <source>
        <dbReference type="ARBA" id="ARBA00005043"/>
    </source>
</evidence>
<feature type="repeat" description="WD" evidence="11">
    <location>
        <begin position="250"/>
        <end position="294"/>
    </location>
</feature>
<dbReference type="PANTHER" id="PTHR44111">
    <property type="entry name" value="ELONGATOR COMPLEX PROTEIN 2"/>
    <property type="match status" value="1"/>
</dbReference>
<protein>
    <recommendedName>
        <fullName evidence="5">Elongator complex protein 2</fullName>
    </recommendedName>
</protein>
<comment type="pathway">
    <text evidence="3">tRNA modification; 5-methoxycarbonylmethyl-2-thiouridine-tRNA biosynthesis.</text>
</comment>
<name>A0AAV1HSY3_9CHLO</name>
<keyword evidence="10" id="KW-0539">Nucleus</keyword>
<dbReference type="PRINTS" id="PR00320">
    <property type="entry name" value="GPROTEINBRPT"/>
</dbReference>
<evidence type="ECO:0000256" key="12">
    <source>
        <dbReference type="SAM" id="MobiDB-lite"/>
    </source>
</evidence>
<comment type="similarity">
    <text evidence="4">Belongs to the WD repeat ELP2 family.</text>
</comment>
<feature type="compositionally biased region" description="Low complexity" evidence="12">
    <location>
        <begin position="152"/>
        <end position="163"/>
    </location>
</feature>
<evidence type="ECO:0000256" key="9">
    <source>
        <dbReference type="ARBA" id="ARBA00022737"/>
    </source>
</evidence>
<evidence type="ECO:0000256" key="10">
    <source>
        <dbReference type="ARBA" id="ARBA00023242"/>
    </source>
</evidence>
<dbReference type="Proteomes" id="UP001314263">
    <property type="component" value="Unassembled WGS sequence"/>
</dbReference>
<feature type="repeat" description="WD" evidence="11">
    <location>
        <begin position="709"/>
        <end position="742"/>
    </location>
</feature>
<dbReference type="GO" id="GO:0002098">
    <property type="term" value="P:tRNA wobble uridine modification"/>
    <property type="evidence" value="ECO:0007669"/>
    <property type="project" value="InterPro"/>
</dbReference>
<keyword evidence="9" id="KW-0677">Repeat</keyword>